<dbReference type="EMBL" id="BAABIS010000001">
    <property type="protein sequence ID" value="GAA4857453.1"/>
    <property type="molecule type" value="Genomic_DNA"/>
</dbReference>
<accession>A0ABP9DT24</accession>
<reference evidence="3" key="1">
    <citation type="journal article" date="2019" name="Int. J. Syst. Evol. Microbiol.">
        <title>The Global Catalogue of Microorganisms (GCM) 10K type strain sequencing project: providing services to taxonomists for standard genome sequencing and annotation.</title>
        <authorList>
            <consortium name="The Broad Institute Genomics Platform"/>
            <consortium name="The Broad Institute Genome Sequencing Center for Infectious Disease"/>
            <person name="Wu L."/>
            <person name="Ma J."/>
        </authorList>
    </citation>
    <scope>NUCLEOTIDE SEQUENCE [LARGE SCALE GENOMIC DNA]</scope>
    <source>
        <strain evidence="3">JCM 13006</strain>
    </source>
</reference>
<protein>
    <recommendedName>
        <fullName evidence="4">Nucleic acid/nucleotide deaminase of polymorphic system toxin</fullName>
    </recommendedName>
</protein>
<evidence type="ECO:0000256" key="1">
    <source>
        <dbReference type="SAM" id="MobiDB-lite"/>
    </source>
</evidence>
<dbReference type="InterPro" id="IPR032722">
    <property type="entry name" value="Deaminase_XOO_2897"/>
</dbReference>
<keyword evidence="3" id="KW-1185">Reference proteome</keyword>
<dbReference type="RefSeq" id="WP_345698113.1">
    <property type="nucleotide sequence ID" value="NZ_BAABIS010000001.1"/>
</dbReference>
<comment type="caution">
    <text evidence="2">The sequence shown here is derived from an EMBL/GenBank/DDBJ whole genome shotgun (WGS) entry which is preliminary data.</text>
</comment>
<proteinExistence type="predicted"/>
<name>A0ABP9DT24_9ACTN</name>
<dbReference type="Proteomes" id="UP001501752">
    <property type="component" value="Unassembled WGS sequence"/>
</dbReference>
<dbReference type="Pfam" id="PF14440">
    <property type="entry name" value="XOO_2897-deam"/>
    <property type="match status" value="1"/>
</dbReference>
<sequence>MTDIKHDFDAAETLARNFDTHFDRMREHHTRTTRNRTRSVSGRHTNDPMGKIVSDMADRALGAIETALSGLAQHAKDTGAGIRRMSQNHKDLEAKLADHYKRIVNKHDTTPVYLLDHKGDVHRVHPDGSKTKIDDENDSGIKHFFKNGRSELFRVTKADVPPQDAKRTGSRKVRPGGSELARATQRARLAQRDYGSYGPDSQARANYAALHYQDGERNFILVARSDFLNNAHSERRIGHPILDRMQGPNVRSLYSERAPCDSKLSNCGSWLHAKFPHLTDVSHSIDYPGTEDHSKYLKDLKERHFQIFRRRR</sequence>
<evidence type="ECO:0000313" key="3">
    <source>
        <dbReference type="Proteomes" id="UP001501752"/>
    </source>
</evidence>
<feature type="region of interest" description="Disordered" evidence="1">
    <location>
        <begin position="159"/>
        <end position="184"/>
    </location>
</feature>
<feature type="region of interest" description="Disordered" evidence="1">
    <location>
        <begin position="25"/>
        <end position="50"/>
    </location>
</feature>
<feature type="compositionally biased region" description="Basic residues" evidence="1">
    <location>
        <begin position="27"/>
        <end position="37"/>
    </location>
</feature>
<evidence type="ECO:0008006" key="4">
    <source>
        <dbReference type="Google" id="ProtNLM"/>
    </source>
</evidence>
<gene>
    <name evidence="2" type="ORF">GCM10023235_38880</name>
</gene>
<organism evidence="2 3">
    <name type="scientific">Kitasatospora terrestris</name>
    <dbReference type="NCBI Taxonomy" id="258051"/>
    <lineage>
        <taxon>Bacteria</taxon>
        <taxon>Bacillati</taxon>
        <taxon>Actinomycetota</taxon>
        <taxon>Actinomycetes</taxon>
        <taxon>Kitasatosporales</taxon>
        <taxon>Streptomycetaceae</taxon>
        <taxon>Kitasatospora</taxon>
    </lineage>
</organism>
<evidence type="ECO:0000313" key="2">
    <source>
        <dbReference type="EMBL" id="GAA4857453.1"/>
    </source>
</evidence>